<keyword evidence="2" id="KW-1185">Reference proteome</keyword>
<organism evidence="1 2">
    <name type="scientific">Brassica campestris</name>
    <name type="common">Field mustard</name>
    <dbReference type="NCBI Taxonomy" id="3711"/>
    <lineage>
        <taxon>Eukaryota</taxon>
        <taxon>Viridiplantae</taxon>
        <taxon>Streptophyta</taxon>
        <taxon>Embryophyta</taxon>
        <taxon>Tracheophyta</taxon>
        <taxon>Spermatophyta</taxon>
        <taxon>Magnoliopsida</taxon>
        <taxon>eudicotyledons</taxon>
        <taxon>Gunneridae</taxon>
        <taxon>Pentapetalae</taxon>
        <taxon>rosids</taxon>
        <taxon>malvids</taxon>
        <taxon>Brassicales</taxon>
        <taxon>Brassicaceae</taxon>
        <taxon>Brassiceae</taxon>
        <taxon>Brassica</taxon>
    </lineage>
</organism>
<dbReference type="EnsemblPlants" id="Bra038338.1">
    <property type="protein sequence ID" value="Bra038338.1-P"/>
    <property type="gene ID" value="Bra038338"/>
</dbReference>
<reference evidence="1" key="3">
    <citation type="submission" date="2023-03" db="UniProtKB">
        <authorList>
            <consortium name="EnsemblPlants"/>
        </authorList>
    </citation>
    <scope>IDENTIFICATION</scope>
    <source>
        <strain evidence="1">cv. Chiifu-401-42</strain>
    </source>
</reference>
<dbReference type="InParanoid" id="M4FB72"/>
<evidence type="ECO:0000313" key="2">
    <source>
        <dbReference type="Proteomes" id="UP000011750"/>
    </source>
</evidence>
<protein>
    <submittedName>
        <fullName evidence="1">Uncharacterized protein</fullName>
    </submittedName>
</protein>
<name>M4FB72_BRACM</name>
<dbReference type="Gramene" id="Bra038338.1">
    <property type="protein sequence ID" value="Bra038338.1-P"/>
    <property type="gene ID" value="Bra038338"/>
</dbReference>
<reference evidence="1 2" key="2">
    <citation type="journal article" date="2018" name="Hortic Res">
        <title>Improved Brassica rapa reference genome by single-molecule sequencing and chromosome conformation capture technologies.</title>
        <authorList>
            <person name="Zhang L."/>
            <person name="Cai X."/>
            <person name="Wu J."/>
            <person name="Liu M."/>
            <person name="Grob S."/>
            <person name="Cheng F."/>
            <person name="Liang J."/>
            <person name="Cai C."/>
            <person name="Liu Z."/>
            <person name="Liu B."/>
            <person name="Wang F."/>
            <person name="Li S."/>
            <person name="Liu F."/>
            <person name="Li X."/>
            <person name="Cheng L."/>
            <person name="Yang W."/>
            <person name="Li M.H."/>
            <person name="Grossniklaus U."/>
            <person name="Zheng H."/>
            <person name="Wang X."/>
        </authorList>
    </citation>
    <scope>NUCLEOTIDE SEQUENCE [LARGE SCALE GENOMIC DNA]</scope>
    <source>
        <strain evidence="1 2">cv. Chiifu-401-42</strain>
    </source>
</reference>
<dbReference type="Proteomes" id="UP000011750">
    <property type="component" value="Chromosome A02"/>
</dbReference>
<dbReference type="HOGENOM" id="CLU_2310016_0_0_1"/>
<proteinExistence type="predicted"/>
<dbReference type="AlphaFoldDB" id="M4FB72"/>
<sequence length="100" mass="11498">MPDDDGHKQCSTDVVVQERLLKQVHVEEWEPDYKVYIPKVGLWWVCLNYDGYRQCSTDVIVKERLGKFEAVQVLMLVLGGGTTDVVAQELVTKYEAVRHC</sequence>
<accession>M4FB72</accession>
<reference evidence="1 2" key="1">
    <citation type="journal article" date="2011" name="Nat. Genet.">
        <title>The genome of the mesopolyploid crop species Brassica rapa.</title>
        <authorList>
            <consortium name="Brassica rapa Genome Sequencing Project Consortium"/>
            <person name="Wang X."/>
            <person name="Wang H."/>
            <person name="Wang J."/>
            <person name="Sun R."/>
            <person name="Wu J."/>
            <person name="Liu S."/>
            <person name="Bai Y."/>
            <person name="Mun J.H."/>
            <person name="Bancroft I."/>
            <person name="Cheng F."/>
            <person name="Huang S."/>
            <person name="Li X."/>
            <person name="Hua W."/>
            <person name="Wang J."/>
            <person name="Wang X."/>
            <person name="Freeling M."/>
            <person name="Pires J.C."/>
            <person name="Paterson A.H."/>
            <person name="Chalhoub B."/>
            <person name="Wang B."/>
            <person name="Hayward A."/>
            <person name="Sharpe A.G."/>
            <person name="Park B.S."/>
            <person name="Weisshaar B."/>
            <person name="Liu B."/>
            <person name="Li B."/>
            <person name="Liu B."/>
            <person name="Tong C."/>
            <person name="Song C."/>
            <person name="Duran C."/>
            <person name="Peng C."/>
            <person name="Geng C."/>
            <person name="Koh C."/>
            <person name="Lin C."/>
            <person name="Edwards D."/>
            <person name="Mu D."/>
            <person name="Shen D."/>
            <person name="Soumpourou E."/>
            <person name="Li F."/>
            <person name="Fraser F."/>
            <person name="Conant G."/>
            <person name="Lassalle G."/>
            <person name="King G.J."/>
            <person name="Bonnema G."/>
            <person name="Tang H."/>
            <person name="Wang H."/>
            <person name="Belcram H."/>
            <person name="Zhou H."/>
            <person name="Hirakawa H."/>
            <person name="Abe H."/>
            <person name="Guo H."/>
            <person name="Wang H."/>
            <person name="Jin H."/>
            <person name="Parkin I.A."/>
            <person name="Batley J."/>
            <person name="Kim J.S."/>
            <person name="Just J."/>
            <person name="Li J."/>
            <person name="Xu J."/>
            <person name="Deng J."/>
            <person name="Kim J.A."/>
            <person name="Li J."/>
            <person name="Yu J."/>
            <person name="Meng J."/>
            <person name="Wang J."/>
            <person name="Min J."/>
            <person name="Poulain J."/>
            <person name="Wang J."/>
            <person name="Hatakeyama K."/>
            <person name="Wu K."/>
            <person name="Wang L."/>
            <person name="Fang L."/>
            <person name="Trick M."/>
            <person name="Links M.G."/>
            <person name="Zhao M."/>
            <person name="Jin M."/>
            <person name="Ramchiary N."/>
            <person name="Drou N."/>
            <person name="Berkman P.J."/>
            <person name="Cai Q."/>
            <person name="Huang Q."/>
            <person name="Li R."/>
            <person name="Tabata S."/>
            <person name="Cheng S."/>
            <person name="Zhang S."/>
            <person name="Zhang S."/>
            <person name="Huang S."/>
            <person name="Sato S."/>
            <person name="Sun S."/>
            <person name="Kwon S.J."/>
            <person name="Choi S.R."/>
            <person name="Lee T.H."/>
            <person name="Fan W."/>
            <person name="Zhao X."/>
            <person name="Tan X."/>
            <person name="Xu X."/>
            <person name="Wang Y."/>
            <person name="Qiu Y."/>
            <person name="Yin Y."/>
            <person name="Li Y."/>
            <person name="Du Y."/>
            <person name="Liao Y."/>
            <person name="Lim Y."/>
            <person name="Narusaka Y."/>
            <person name="Wang Y."/>
            <person name="Wang Z."/>
            <person name="Li Z."/>
            <person name="Wang Z."/>
            <person name="Xiong Z."/>
            <person name="Zhang Z."/>
        </authorList>
    </citation>
    <scope>NUCLEOTIDE SEQUENCE [LARGE SCALE GENOMIC DNA]</scope>
    <source>
        <strain evidence="1 2">cv. Chiifu-401-42</strain>
    </source>
</reference>
<evidence type="ECO:0000313" key="1">
    <source>
        <dbReference type="EnsemblPlants" id="Bra038338.1-P"/>
    </source>
</evidence>